<evidence type="ECO:0000313" key="9">
    <source>
        <dbReference type="Proteomes" id="UP000183987"/>
    </source>
</evidence>
<evidence type="ECO:0000313" key="8">
    <source>
        <dbReference type="EMBL" id="SHE94477.1"/>
    </source>
</evidence>
<keyword evidence="5" id="KW-0456">Lyase</keyword>
<sequence length="565" mass="57881">MRRFPTIYSTLMRENAKAFLYGMGMTDADIAKPQIAIAHTGGGMSPCNMNLGAQAAMAAEGVRRAAGYPHETPVVSVSDGLTMAHAGMRFSLISRELIADSIEATMRAHCWDGLIAIGACDKNLPGMMMAIVRVNAPGVFLHGGATLPGIVRGREVSALDAFETVGRMIAGDADRAELDDYQRHAIPGPGACAGQFTANTMGMVSEALGLSPVGVSMVPAADPTREALLHRAARALVAAIDGDGPLPRDIVTRAAIENACAIVAATGGSTNAALHIPAIAHEAGIDFGIADAARIFQRTPLIGNLSPGGQYLATHVNAIGGTPVILKELIAGGYVDGTTLTVTGQTLAEAVADALPPDGEVIRPLSNPIAPTGGVVVLTGNLCPKGALLKVAGLPSLTFRGPARVFDGEAAAQKAVETRAYGEGEVLVVRGEGPKGAPGMKEMLGITALLYGQGMGARTALLTDGRFSGASRGMCIGYASPEAAVGGPIALVEDGDIIAIDARSDVSSITLEVDEATLERRRAARGTPALPRHGGLLEKYAASVQGAERGAVTHSGAVDTRGDLD</sequence>
<dbReference type="Proteomes" id="UP000183987">
    <property type="component" value="Unassembled WGS sequence"/>
</dbReference>
<dbReference type="OrthoDB" id="9807077at2"/>
<dbReference type="InterPro" id="IPR020558">
    <property type="entry name" value="DiOHA_6PGluconate_deHydtase_CS"/>
</dbReference>
<dbReference type="EMBL" id="FQUE01000002">
    <property type="protein sequence ID" value="SHE94477.1"/>
    <property type="molecule type" value="Genomic_DNA"/>
</dbReference>
<evidence type="ECO:0000256" key="3">
    <source>
        <dbReference type="ARBA" id="ARBA00023004"/>
    </source>
</evidence>
<keyword evidence="2" id="KW-0479">Metal-binding</keyword>
<evidence type="ECO:0000256" key="5">
    <source>
        <dbReference type="ARBA" id="ARBA00023239"/>
    </source>
</evidence>
<evidence type="ECO:0000256" key="2">
    <source>
        <dbReference type="ARBA" id="ARBA00022723"/>
    </source>
</evidence>
<keyword evidence="3" id="KW-0408">Iron</keyword>
<dbReference type="Gene3D" id="3.50.30.80">
    <property type="entry name" value="IlvD/EDD C-terminal domain-like"/>
    <property type="match status" value="1"/>
</dbReference>
<dbReference type="GO" id="GO:0009082">
    <property type="term" value="P:branched-chain amino acid biosynthetic process"/>
    <property type="evidence" value="ECO:0007669"/>
    <property type="project" value="TreeGrafter"/>
</dbReference>
<dbReference type="SUPFAM" id="SSF52016">
    <property type="entry name" value="LeuD/IlvD-like"/>
    <property type="match status" value="1"/>
</dbReference>
<name>A0A1M4XLJ6_LOKAT</name>
<comment type="similarity">
    <text evidence="1">Belongs to the IlvD/Edd family.</text>
</comment>
<dbReference type="PROSITE" id="PS00886">
    <property type="entry name" value="ILVD_EDD_1"/>
    <property type="match status" value="1"/>
</dbReference>
<dbReference type="GO" id="GO:0004160">
    <property type="term" value="F:dihydroxy-acid dehydratase activity"/>
    <property type="evidence" value="ECO:0007669"/>
    <property type="project" value="TreeGrafter"/>
</dbReference>
<dbReference type="PANTHER" id="PTHR21000:SF5">
    <property type="entry name" value="DIHYDROXY-ACID DEHYDRATASE, MITOCHONDRIAL"/>
    <property type="match status" value="1"/>
</dbReference>
<dbReference type="NCBIfam" id="NF002068">
    <property type="entry name" value="PRK00911.1"/>
    <property type="match status" value="1"/>
</dbReference>
<organism evidence="8 9">
    <name type="scientific">Loktanella atrilutea</name>
    <dbReference type="NCBI Taxonomy" id="366533"/>
    <lineage>
        <taxon>Bacteria</taxon>
        <taxon>Pseudomonadati</taxon>
        <taxon>Pseudomonadota</taxon>
        <taxon>Alphaproteobacteria</taxon>
        <taxon>Rhodobacterales</taxon>
        <taxon>Roseobacteraceae</taxon>
        <taxon>Loktanella</taxon>
    </lineage>
</organism>
<evidence type="ECO:0000259" key="7">
    <source>
        <dbReference type="Pfam" id="PF24877"/>
    </source>
</evidence>
<proteinExistence type="inferred from homology"/>
<dbReference type="InterPro" id="IPR056740">
    <property type="entry name" value="ILV_EDD_C"/>
</dbReference>
<accession>A0A1M4XLJ6</accession>
<dbReference type="GO" id="GO:0051536">
    <property type="term" value="F:iron-sulfur cluster binding"/>
    <property type="evidence" value="ECO:0007669"/>
    <property type="project" value="UniProtKB-KW"/>
</dbReference>
<dbReference type="InterPro" id="IPR037237">
    <property type="entry name" value="IlvD/EDD_N"/>
</dbReference>
<dbReference type="InterPro" id="IPR000581">
    <property type="entry name" value="ILV_EDD_N"/>
</dbReference>
<dbReference type="InterPro" id="IPR050165">
    <property type="entry name" value="DHAD_IlvD/Edd"/>
</dbReference>
<dbReference type="FunFam" id="3.50.30.80:FF:000001">
    <property type="entry name" value="Dihydroxy-acid dehydratase"/>
    <property type="match status" value="1"/>
</dbReference>
<keyword evidence="4" id="KW-0411">Iron-sulfur</keyword>
<dbReference type="Pfam" id="PF00920">
    <property type="entry name" value="ILVD_EDD_N"/>
    <property type="match status" value="1"/>
</dbReference>
<evidence type="ECO:0000256" key="1">
    <source>
        <dbReference type="ARBA" id="ARBA00006486"/>
    </source>
</evidence>
<dbReference type="RefSeq" id="WP_072856634.1">
    <property type="nucleotide sequence ID" value="NZ_FQUE01000002.1"/>
</dbReference>
<dbReference type="Pfam" id="PF24877">
    <property type="entry name" value="ILV_EDD_C"/>
    <property type="match status" value="1"/>
</dbReference>
<dbReference type="STRING" id="366533.SAMN05444339_102529"/>
<evidence type="ECO:0000256" key="4">
    <source>
        <dbReference type="ARBA" id="ARBA00023014"/>
    </source>
</evidence>
<feature type="domain" description="Dihydroxy-acid/6-phosphogluconate dehydratase N-terminal" evidence="6">
    <location>
        <begin position="32"/>
        <end position="349"/>
    </location>
</feature>
<reference evidence="9" key="1">
    <citation type="submission" date="2016-11" db="EMBL/GenBank/DDBJ databases">
        <authorList>
            <person name="Varghese N."/>
            <person name="Submissions S."/>
        </authorList>
    </citation>
    <scope>NUCLEOTIDE SEQUENCE [LARGE SCALE GENOMIC DNA]</scope>
    <source>
        <strain evidence="9">DSM 29326</strain>
    </source>
</reference>
<gene>
    <name evidence="8" type="ORF">SAMN05444339_102529</name>
</gene>
<dbReference type="SUPFAM" id="SSF143975">
    <property type="entry name" value="IlvD/EDD N-terminal domain-like"/>
    <property type="match status" value="1"/>
</dbReference>
<dbReference type="GO" id="GO:0046872">
    <property type="term" value="F:metal ion binding"/>
    <property type="evidence" value="ECO:0007669"/>
    <property type="project" value="UniProtKB-KW"/>
</dbReference>
<keyword evidence="9" id="KW-1185">Reference proteome</keyword>
<dbReference type="InterPro" id="IPR042096">
    <property type="entry name" value="Dihydro-acid_dehy_C"/>
</dbReference>
<dbReference type="AlphaFoldDB" id="A0A1M4XLJ6"/>
<dbReference type="PROSITE" id="PS00887">
    <property type="entry name" value="ILVD_EDD_2"/>
    <property type="match status" value="1"/>
</dbReference>
<feature type="domain" description="Dihydroxy-acid/6-phosphogluconate dehydratase C-terminal" evidence="7">
    <location>
        <begin position="360"/>
        <end position="551"/>
    </location>
</feature>
<dbReference type="PANTHER" id="PTHR21000">
    <property type="entry name" value="DIHYDROXY-ACID DEHYDRATASE DAD"/>
    <property type="match status" value="1"/>
</dbReference>
<evidence type="ECO:0000259" key="6">
    <source>
        <dbReference type="Pfam" id="PF00920"/>
    </source>
</evidence>
<protein>
    <submittedName>
        <fullName evidence="8">Dihydroxy-acid dehydratase</fullName>
    </submittedName>
</protein>